<dbReference type="Pfam" id="PF01217">
    <property type="entry name" value="Clat_adaptor_s"/>
    <property type="match status" value="1"/>
</dbReference>
<protein>
    <recommendedName>
        <fullName evidence="6">AP complex subunit sigma</fullName>
    </recommendedName>
</protein>
<keyword evidence="9" id="KW-1185">Reference proteome</keyword>
<dbReference type="OrthoDB" id="371463at2759"/>
<name>A0A1X2II62_9FUNG</name>
<evidence type="ECO:0000256" key="6">
    <source>
        <dbReference type="PIRNR" id="PIRNR015588"/>
    </source>
</evidence>
<evidence type="ECO:0000256" key="5">
    <source>
        <dbReference type="ARBA" id="ARBA00023136"/>
    </source>
</evidence>
<dbReference type="InterPro" id="IPR022775">
    <property type="entry name" value="AP_mu_sigma_su"/>
</dbReference>
<organism evidence="8 9">
    <name type="scientific">Absidia repens</name>
    <dbReference type="NCBI Taxonomy" id="90262"/>
    <lineage>
        <taxon>Eukaryota</taxon>
        <taxon>Fungi</taxon>
        <taxon>Fungi incertae sedis</taxon>
        <taxon>Mucoromycota</taxon>
        <taxon>Mucoromycotina</taxon>
        <taxon>Mucoromycetes</taxon>
        <taxon>Mucorales</taxon>
        <taxon>Cunninghamellaceae</taxon>
        <taxon>Absidia</taxon>
    </lineage>
</organism>
<comment type="subcellular location">
    <subcellularLocation>
        <location evidence="1">Endomembrane system</location>
    </subcellularLocation>
</comment>
<accession>A0A1X2II62</accession>
<dbReference type="Proteomes" id="UP000193560">
    <property type="component" value="Unassembled WGS sequence"/>
</dbReference>
<dbReference type="Gene3D" id="3.30.450.60">
    <property type="match status" value="1"/>
</dbReference>
<evidence type="ECO:0000256" key="3">
    <source>
        <dbReference type="ARBA" id="ARBA00022448"/>
    </source>
</evidence>
<keyword evidence="3 6" id="KW-0813">Transport</keyword>
<dbReference type="PIRSF" id="PIRSF015588">
    <property type="entry name" value="AP_complex_sigma"/>
    <property type="match status" value="1"/>
</dbReference>
<keyword evidence="4 6" id="KW-0653">Protein transport</keyword>
<gene>
    <name evidence="8" type="ORF">BCR42DRAFT_450907</name>
</gene>
<sequence>MISFVLIVNKTCQTRFAKYYTSKLSEDLPSFEHALGKKCVGRPQHHCLFFHYEGFDIVYRPYASLYVIVGSPADQENEFGVLEWIQLFVESMDIYFDKVTELDFVYQLEKVHMIMEEILPKGILGESNQERILEPLSQLQETPFESRS</sequence>
<proteinExistence type="inferred from homology"/>
<evidence type="ECO:0000256" key="2">
    <source>
        <dbReference type="ARBA" id="ARBA00006972"/>
    </source>
</evidence>
<dbReference type="STRING" id="90262.A0A1X2II62"/>
<dbReference type="InterPro" id="IPR016635">
    <property type="entry name" value="AP_complex_ssu"/>
</dbReference>
<dbReference type="PANTHER" id="PTHR11753">
    <property type="entry name" value="ADAPTOR COMPLEXES SMALL SUBUNIT FAMILY"/>
    <property type="match status" value="1"/>
</dbReference>
<dbReference type="GO" id="GO:0012505">
    <property type="term" value="C:endomembrane system"/>
    <property type="evidence" value="ECO:0007669"/>
    <property type="project" value="UniProtKB-SubCell"/>
</dbReference>
<dbReference type="GO" id="GO:0006886">
    <property type="term" value="P:intracellular protein transport"/>
    <property type="evidence" value="ECO:0007669"/>
    <property type="project" value="UniProtKB-UniRule"/>
</dbReference>
<comment type="caution">
    <text evidence="8">The sequence shown here is derived from an EMBL/GenBank/DDBJ whole genome shotgun (WGS) entry which is preliminary data.</text>
</comment>
<reference evidence="8 9" key="1">
    <citation type="submission" date="2016-07" db="EMBL/GenBank/DDBJ databases">
        <title>Pervasive Adenine N6-methylation of Active Genes in Fungi.</title>
        <authorList>
            <consortium name="DOE Joint Genome Institute"/>
            <person name="Mondo S.J."/>
            <person name="Dannebaum R.O."/>
            <person name="Kuo R.C."/>
            <person name="Labutti K."/>
            <person name="Haridas S."/>
            <person name="Kuo A."/>
            <person name="Salamov A."/>
            <person name="Ahrendt S.R."/>
            <person name="Lipzen A."/>
            <person name="Sullivan W."/>
            <person name="Andreopoulos W.B."/>
            <person name="Clum A."/>
            <person name="Lindquist E."/>
            <person name="Daum C."/>
            <person name="Ramamoorthy G.K."/>
            <person name="Gryganskyi A."/>
            <person name="Culley D."/>
            <person name="Magnuson J.K."/>
            <person name="James T.Y."/>
            <person name="O'Malley M.A."/>
            <person name="Stajich J.E."/>
            <person name="Spatafora J.W."/>
            <person name="Visel A."/>
            <person name="Grigoriev I.V."/>
        </authorList>
    </citation>
    <scope>NUCLEOTIDE SEQUENCE [LARGE SCALE GENOMIC DNA]</scope>
    <source>
        <strain evidence="8 9">NRRL 1336</strain>
    </source>
</reference>
<evidence type="ECO:0000313" key="9">
    <source>
        <dbReference type="Proteomes" id="UP000193560"/>
    </source>
</evidence>
<evidence type="ECO:0000256" key="1">
    <source>
        <dbReference type="ARBA" id="ARBA00004308"/>
    </source>
</evidence>
<evidence type="ECO:0000259" key="7">
    <source>
        <dbReference type="Pfam" id="PF01217"/>
    </source>
</evidence>
<feature type="domain" description="AP complex mu/sigma subunit" evidence="7">
    <location>
        <begin position="1"/>
        <end position="141"/>
    </location>
</feature>
<comment type="similarity">
    <text evidence="2 6">Belongs to the adaptor complexes small subunit family.</text>
</comment>
<dbReference type="InterPro" id="IPR011012">
    <property type="entry name" value="Longin-like_dom_sf"/>
</dbReference>
<evidence type="ECO:0000256" key="4">
    <source>
        <dbReference type="ARBA" id="ARBA00022927"/>
    </source>
</evidence>
<dbReference type="EMBL" id="MCGE01000010">
    <property type="protein sequence ID" value="ORZ17095.1"/>
    <property type="molecule type" value="Genomic_DNA"/>
</dbReference>
<dbReference type="AlphaFoldDB" id="A0A1X2II62"/>
<keyword evidence="5 6" id="KW-0472">Membrane</keyword>
<dbReference type="SUPFAM" id="SSF64356">
    <property type="entry name" value="SNARE-like"/>
    <property type="match status" value="1"/>
</dbReference>
<evidence type="ECO:0000313" key="8">
    <source>
        <dbReference type="EMBL" id="ORZ17095.1"/>
    </source>
</evidence>